<dbReference type="RefSeq" id="WP_162093997.1">
    <property type="nucleotide sequence ID" value="NZ_CAXTGH010000030.1"/>
</dbReference>
<accession>A0AAE4LGA7</accession>
<name>A0AAE4LGA7_PHOVU</name>
<dbReference type="EMBL" id="JAWDHD010000012">
    <property type="protein sequence ID" value="MDU0250637.1"/>
    <property type="molecule type" value="Genomic_DNA"/>
</dbReference>
<proteinExistence type="predicted"/>
<reference evidence="1" key="1">
    <citation type="submission" date="2023-10" db="EMBL/GenBank/DDBJ databases">
        <title>Genome of potential pathogenic bacteria in Crohn's disease.</title>
        <authorList>
            <person name="Rodriguez-Palacios A."/>
        </authorList>
    </citation>
    <scope>NUCLEOTIDE SEQUENCE</scope>
    <source>
        <strain evidence="1">CavFT-hAR107</strain>
    </source>
</reference>
<comment type="caution">
    <text evidence="1">The sequence shown here is derived from an EMBL/GenBank/DDBJ whole genome shotgun (WGS) entry which is preliminary data.</text>
</comment>
<protein>
    <submittedName>
        <fullName evidence="1">Uncharacterized protein</fullName>
    </submittedName>
</protein>
<sequence>MSNSDSNPAANSVCTSYTACREASTGNCCEICQGITSLRNGCTLAPLPAQTLRRCGTRKLAPIHYYNNDLYGTKY</sequence>
<evidence type="ECO:0000313" key="1">
    <source>
        <dbReference type="EMBL" id="MDU0250637.1"/>
    </source>
</evidence>
<dbReference type="AlphaFoldDB" id="A0AAE4LGA7"/>
<evidence type="ECO:0000313" key="2">
    <source>
        <dbReference type="Proteomes" id="UP001181258"/>
    </source>
</evidence>
<gene>
    <name evidence="1" type="ORF">RVY68_18630</name>
</gene>
<organism evidence="1 2">
    <name type="scientific">Phocaeicola vulgatus</name>
    <name type="common">Bacteroides vulgatus</name>
    <dbReference type="NCBI Taxonomy" id="821"/>
    <lineage>
        <taxon>Bacteria</taxon>
        <taxon>Pseudomonadati</taxon>
        <taxon>Bacteroidota</taxon>
        <taxon>Bacteroidia</taxon>
        <taxon>Bacteroidales</taxon>
        <taxon>Bacteroidaceae</taxon>
        <taxon>Phocaeicola</taxon>
    </lineage>
</organism>
<dbReference type="Proteomes" id="UP001181258">
    <property type="component" value="Unassembled WGS sequence"/>
</dbReference>